<comment type="caution">
    <text evidence="1">The sequence shown here is derived from an EMBL/GenBank/DDBJ whole genome shotgun (WGS) entry which is preliminary data.</text>
</comment>
<organism evidence="1 2">
    <name type="scientific">Segatella hominis</name>
    <dbReference type="NCBI Taxonomy" id="2518605"/>
    <lineage>
        <taxon>Bacteria</taxon>
        <taxon>Pseudomonadati</taxon>
        <taxon>Bacteroidota</taxon>
        <taxon>Bacteroidia</taxon>
        <taxon>Bacteroidales</taxon>
        <taxon>Prevotellaceae</taxon>
        <taxon>Segatella</taxon>
    </lineage>
</organism>
<dbReference type="EMBL" id="SGVY01000005">
    <property type="protein sequence ID" value="TFH84124.1"/>
    <property type="molecule type" value="Genomic_DNA"/>
</dbReference>
<dbReference type="OrthoDB" id="1082065at2"/>
<dbReference type="Proteomes" id="UP000297872">
    <property type="component" value="Unassembled WGS sequence"/>
</dbReference>
<keyword evidence="2" id="KW-1185">Reference proteome</keyword>
<gene>
    <name evidence="1" type="ORF">EXN75_02895</name>
</gene>
<sequence length="144" mass="16625">MVCGSLFFFLSLMSCQPHKGSEEQLKADIDSFATYYYNWHFEKAARFCTPESKVWLRYAASNVHQADIELLKAKNEDAQIEIGDIDFNEDEVTATVNLEITNFLQMDTIGKEARLIKQSKFTLPMTIHNGKWKVELKQLPTLQK</sequence>
<proteinExistence type="predicted"/>
<name>A0A4Y8VU76_9BACT</name>
<evidence type="ECO:0008006" key="3">
    <source>
        <dbReference type="Google" id="ProtNLM"/>
    </source>
</evidence>
<evidence type="ECO:0000313" key="2">
    <source>
        <dbReference type="Proteomes" id="UP000297872"/>
    </source>
</evidence>
<protein>
    <recommendedName>
        <fullName evidence="3">DUF4878 domain-containing protein</fullName>
    </recommendedName>
</protein>
<accession>A0A4Y8VU76</accession>
<reference evidence="1 2" key="1">
    <citation type="submission" date="2019-02" db="EMBL/GenBank/DDBJ databases">
        <title>Draft Genome Sequence of the Prevotella sp. BCRC 81118, Isolated from Human Feces.</title>
        <authorList>
            <person name="Huang C.-H."/>
        </authorList>
    </citation>
    <scope>NUCLEOTIDE SEQUENCE [LARGE SCALE GENOMIC DNA]</scope>
    <source>
        <strain evidence="1 2">BCRC 81118</strain>
    </source>
</reference>
<dbReference type="AlphaFoldDB" id="A0A4Y8VU76"/>
<evidence type="ECO:0000313" key="1">
    <source>
        <dbReference type="EMBL" id="TFH84124.1"/>
    </source>
</evidence>